<dbReference type="CDD" id="cd13578">
    <property type="entry name" value="PBP2_Bug27"/>
    <property type="match status" value="1"/>
</dbReference>
<dbReference type="EMBL" id="BBYR01000001">
    <property type="protein sequence ID" value="GAP33659.1"/>
    <property type="molecule type" value="Genomic_DNA"/>
</dbReference>
<reference evidence="2 3" key="2">
    <citation type="journal article" date="2016" name="Science">
        <title>A bacterium that degrades and assimilates poly(ethylene terephthalate).</title>
        <authorList>
            <person name="Yoshida S."/>
            <person name="Hiraga K."/>
            <person name="Takehana T."/>
            <person name="Taniguchi I."/>
            <person name="Yamaji H."/>
            <person name="Maeda Y."/>
            <person name="Toyohara K."/>
            <person name="Miyamoto K."/>
            <person name="Kimura Y."/>
            <person name="Oda K."/>
        </authorList>
    </citation>
    <scope>NUCLEOTIDE SEQUENCE [LARGE SCALE GENOMIC DNA]</scope>
    <source>
        <strain evidence="3">NBRC 110686 / TISTR 2288 / 201-F6</strain>
    </source>
</reference>
<dbReference type="PANTHER" id="PTHR42928:SF5">
    <property type="entry name" value="BLR1237 PROTEIN"/>
    <property type="match status" value="1"/>
</dbReference>
<dbReference type="Proteomes" id="UP000037660">
    <property type="component" value="Unassembled WGS sequence"/>
</dbReference>
<evidence type="ECO:0000313" key="2">
    <source>
        <dbReference type="EMBL" id="GAP33659.1"/>
    </source>
</evidence>
<dbReference type="AlphaFoldDB" id="A0A0K8NTT0"/>
<reference evidence="3" key="1">
    <citation type="submission" date="2015-07" db="EMBL/GenBank/DDBJ databases">
        <title>Discovery of a poly(ethylene terephthalate assimilation.</title>
        <authorList>
            <person name="Yoshida S."/>
            <person name="Hiraga K."/>
            <person name="Takehana T."/>
            <person name="Taniguchi I."/>
            <person name="Yamaji H."/>
            <person name="Maeda Y."/>
            <person name="Toyohara K."/>
            <person name="Miyamoto K."/>
            <person name="Kimura Y."/>
            <person name="Oda K."/>
        </authorList>
    </citation>
    <scope>NUCLEOTIDE SEQUENCE [LARGE SCALE GENOMIC DNA]</scope>
    <source>
        <strain evidence="3">NBRC 110686 / TISTR 2288 / 201-F6</strain>
    </source>
</reference>
<accession>A0A0K8NTT0</accession>
<dbReference type="Pfam" id="PF03401">
    <property type="entry name" value="TctC"/>
    <property type="match status" value="1"/>
</dbReference>
<evidence type="ECO:0000313" key="3">
    <source>
        <dbReference type="Proteomes" id="UP000037660"/>
    </source>
</evidence>
<name>A0A0K8NTT0_PISS1</name>
<dbReference type="Gene3D" id="3.40.190.150">
    <property type="entry name" value="Bordetella uptake gene, domain 1"/>
    <property type="match status" value="1"/>
</dbReference>
<dbReference type="PIRSF" id="PIRSF017082">
    <property type="entry name" value="YflP"/>
    <property type="match status" value="1"/>
</dbReference>
<comment type="similarity">
    <text evidence="1">Belongs to the UPF0065 (bug) family.</text>
</comment>
<sequence>MKRRSLVTATLSLTLVPWTARADRPWPGKPIRLICPYPPGGIADALSRLVAQILEKDLGQTIVIENRGGAGSNLGSDVVAKSPPDGYTLLMGSSANAANVSLYPKLPYDPVKDFVPVSLLAEVPNVLVVNAQAPYSTVRELIAAAKAQPGQLTYASSGAGSPAHLAAEEFARLAGIRLRHIPYKGAGPAITDVMAGHLPLMFTNYAAVAGGVQSGKLRLLGVGTAERMGELPTSPTIAESGVPGYQFSAWYGLLAPAGTPSTVVDRLQAALAKAREPAAEDAMRKLGVTPVTSTPAVLRSRLDGEVRRYAQLIKAAGITLE</sequence>
<dbReference type="InterPro" id="IPR042100">
    <property type="entry name" value="Bug_dom1"/>
</dbReference>
<dbReference type="RefSeq" id="WP_054017824.1">
    <property type="nucleotide sequence ID" value="NZ_BBYR01000001.1"/>
</dbReference>
<comment type="caution">
    <text evidence="2">The sequence shown here is derived from an EMBL/GenBank/DDBJ whole genome shotgun (WGS) entry which is preliminary data.</text>
</comment>
<dbReference type="Gene3D" id="3.40.190.10">
    <property type="entry name" value="Periplasmic binding protein-like II"/>
    <property type="match status" value="1"/>
</dbReference>
<gene>
    <name evidence="2" type="ORF">ISF6_0105</name>
</gene>
<dbReference type="STRING" id="1547922.ISF6_0105"/>
<evidence type="ECO:0000256" key="1">
    <source>
        <dbReference type="ARBA" id="ARBA00006987"/>
    </source>
</evidence>
<dbReference type="SUPFAM" id="SSF53850">
    <property type="entry name" value="Periplasmic binding protein-like II"/>
    <property type="match status" value="1"/>
</dbReference>
<dbReference type="OrthoDB" id="8678477at2"/>
<proteinExistence type="inferred from homology"/>
<dbReference type="PANTHER" id="PTHR42928">
    <property type="entry name" value="TRICARBOXYLATE-BINDING PROTEIN"/>
    <property type="match status" value="1"/>
</dbReference>
<dbReference type="InterPro" id="IPR005064">
    <property type="entry name" value="BUG"/>
</dbReference>
<organism evidence="2 3">
    <name type="scientific">Piscinibacter sakaiensis</name>
    <name type="common">Ideonella sakaiensis</name>
    <dbReference type="NCBI Taxonomy" id="1547922"/>
    <lineage>
        <taxon>Bacteria</taxon>
        <taxon>Pseudomonadati</taxon>
        <taxon>Pseudomonadota</taxon>
        <taxon>Betaproteobacteria</taxon>
        <taxon>Burkholderiales</taxon>
        <taxon>Sphaerotilaceae</taxon>
        <taxon>Piscinibacter</taxon>
    </lineage>
</organism>
<keyword evidence="3" id="KW-1185">Reference proteome</keyword>
<protein>
    <submittedName>
        <fullName evidence="2">Putative exported protein</fullName>
    </submittedName>
</protein>